<dbReference type="STRING" id="547559.Nmag_1641"/>
<dbReference type="HOGENOM" id="CLU_1736356_0_0_2"/>
<sequence length="156" mass="18665">MTFELENSFEADLREALLDDVEQRAREEIAPEVQEYAHDVLEQYGQRHEYNVSTLIEAGQTRVERREGRVVVRWGWPEPSIYFERGTADHVVQTRNADVLSFVWEERHDPPQWVREEFDREGDGWRVFLPETNVDGLPESRFIRDSLNYVRRWLES</sequence>
<dbReference type="KEGG" id="nmg:Nmag_1641"/>
<dbReference type="Proteomes" id="UP000001879">
    <property type="component" value="Chromosome"/>
</dbReference>
<keyword evidence="3" id="KW-1185">Reference proteome</keyword>
<evidence type="ECO:0000313" key="2">
    <source>
        <dbReference type="EMBL" id="ELY23253.1"/>
    </source>
</evidence>
<protein>
    <recommendedName>
        <fullName evidence="5">HK97 gp10 family phage protein</fullName>
    </recommendedName>
</protein>
<reference evidence="2 4" key="3">
    <citation type="journal article" date="2014" name="PLoS Genet.">
        <title>Phylogenetically driven sequencing of extremely halophilic archaea reveals strategies for static and dynamic osmo-response.</title>
        <authorList>
            <person name="Becker E.A."/>
            <person name="Seitzer P.M."/>
            <person name="Tritt A."/>
            <person name="Larsen D."/>
            <person name="Krusor M."/>
            <person name="Yao A.I."/>
            <person name="Wu D."/>
            <person name="Madern D."/>
            <person name="Eisen J.A."/>
            <person name="Darling A.E."/>
            <person name="Facciotti M.T."/>
        </authorList>
    </citation>
    <scope>NUCLEOTIDE SEQUENCE [LARGE SCALE GENOMIC DNA]</scope>
    <source>
        <strain evidence="4">ATCC 43099 / DSM 3394 / CCM 3739 / CIP 104546 / IAM 13178 / JCM 8861 / NBRC 102185 / NCIMB 2190 / MS3</strain>
        <strain evidence="2">MS-3</strain>
    </source>
</reference>
<gene>
    <name evidence="1" type="ordered locus">Nmag_1641</name>
    <name evidence="2" type="ORF">C500_20726</name>
</gene>
<dbReference type="OrthoDB" id="289617at2157"/>
<dbReference type="PaxDb" id="547559-Nmag_1641"/>
<organism evidence="1 3">
    <name type="scientific">Natrialba magadii (strain ATCC 43099 / DSM 3394 / CCM 3739 / CIP 104546 / IAM 13178 / JCM 8861 / NBRC 102185 / NCIMB 2190 / MS3)</name>
    <name type="common">Natronobacterium magadii</name>
    <dbReference type="NCBI Taxonomy" id="547559"/>
    <lineage>
        <taxon>Archaea</taxon>
        <taxon>Methanobacteriati</taxon>
        <taxon>Methanobacteriota</taxon>
        <taxon>Stenosarchaea group</taxon>
        <taxon>Halobacteria</taxon>
        <taxon>Halobacteriales</taxon>
        <taxon>Natrialbaceae</taxon>
        <taxon>Natrialba</taxon>
    </lineage>
</organism>
<reference evidence="3" key="1">
    <citation type="submission" date="2010-02" db="EMBL/GenBank/DDBJ databases">
        <title>Complete sequence of chromosome of Natrialba magadii ATCC 43099.</title>
        <authorList>
            <consortium name="US DOE Joint Genome Institute"/>
            <person name="Lucas S."/>
            <person name="Copeland A."/>
            <person name="Lapidus A."/>
            <person name="Cheng J.-F."/>
            <person name="Bruce D."/>
            <person name="Goodwin L."/>
            <person name="Pitluck S."/>
            <person name="Davenport K."/>
            <person name="Saunders E."/>
            <person name="Detter J.C."/>
            <person name="Han C."/>
            <person name="Tapia R."/>
            <person name="Land M."/>
            <person name="Hauser L."/>
            <person name="Kyrpides N."/>
            <person name="Mikhailova N."/>
            <person name="De Castro R.E."/>
            <person name="Maupin-Furlow J.A."/>
            <person name="Woyke T."/>
        </authorList>
    </citation>
    <scope>NUCLEOTIDE SEQUENCE [LARGE SCALE GENOMIC DNA]</scope>
    <source>
        <strain evidence="3">ATCC 43099 / DSM 3394 / CCM 3739 / CIP 104546 / IAM 13178 / JCM 8861 / NBRC 102185 / NCIMB 2190 / MS3</strain>
    </source>
</reference>
<dbReference type="AlphaFoldDB" id="D3SUF9"/>
<dbReference type="eggNOG" id="arCOG11797">
    <property type="taxonomic scope" value="Archaea"/>
</dbReference>
<dbReference type="Proteomes" id="UP000011543">
    <property type="component" value="Unassembled WGS sequence"/>
</dbReference>
<proteinExistence type="predicted"/>
<evidence type="ECO:0000313" key="1">
    <source>
        <dbReference type="EMBL" id="ADD05217.1"/>
    </source>
</evidence>
<dbReference type="EMBL" id="CP001932">
    <property type="protein sequence ID" value="ADD05217.1"/>
    <property type="molecule type" value="Genomic_DNA"/>
</dbReference>
<reference evidence="1" key="4">
    <citation type="submission" date="2016-09" db="EMBL/GenBank/DDBJ databases">
        <authorList>
            <person name="Pfeiffer F."/>
        </authorList>
    </citation>
    <scope>NUCLEOTIDE SEQUENCE</scope>
    <source>
        <strain evidence="1">ATCC 43099</strain>
    </source>
</reference>
<evidence type="ECO:0000313" key="3">
    <source>
        <dbReference type="Proteomes" id="UP000001879"/>
    </source>
</evidence>
<accession>D3SUF9</accession>
<evidence type="ECO:0000313" key="4">
    <source>
        <dbReference type="Proteomes" id="UP000011543"/>
    </source>
</evidence>
<name>D3SUF9_NATMM</name>
<dbReference type="EMBL" id="AOHS01000063">
    <property type="protein sequence ID" value="ELY23253.1"/>
    <property type="molecule type" value="Genomic_DNA"/>
</dbReference>
<dbReference type="RefSeq" id="WP_004217514.1">
    <property type="nucleotide sequence ID" value="NC_013922.1"/>
</dbReference>
<dbReference type="PATRIC" id="fig|547559.17.peg.4092"/>
<reference evidence="1 3" key="2">
    <citation type="journal article" date="2012" name="BMC Genomics">
        <title>A comparative genomics perspective on the genetic content of the alkaliphilic haloarchaeon Natrialba magadii ATCC 43099T.</title>
        <authorList>
            <person name="Siddaramappa S."/>
            <person name="Challacombe J.F."/>
            <person name="Decastro R.E."/>
            <person name="Pfeiffer F."/>
            <person name="Sastre D.E."/>
            <person name="Gimenez M.I."/>
            <person name="Paggi R.A."/>
            <person name="Detter J.C."/>
            <person name="Davenport K.W."/>
            <person name="Goodwin L.A."/>
            <person name="Kyrpides N."/>
            <person name="Tapia R."/>
            <person name="Pitluck S."/>
            <person name="Lucas S."/>
            <person name="Woyke T."/>
            <person name="Maupin-Furlow J.A."/>
        </authorList>
    </citation>
    <scope>NUCLEOTIDE SEQUENCE [LARGE SCALE GENOMIC DNA]</scope>
    <source>
        <strain evidence="1">ATCC 43099</strain>
        <strain evidence="3">ATCC 43099 / DSM 3394 / CCM 3739 / CIP 104546 / IAM 13178 / JCM 8861 / NBRC 102185 / NCIMB 2190 / MS3</strain>
    </source>
</reference>
<evidence type="ECO:0008006" key="5">
    <source>
        <dbReference type="Google" id="ProtNLM"/>
    </source>
</evidence>
<dbReference type="GeneID" id="8824476"/>